<dbReference type="EMBL" id="JAFHDT010000017">
    <property type="protein sequence ID" value="KAI7798252.1"/>
    <property type="molecule type" value="Genomic_DNA"/>
</dbReference>
<keyword evidence="2" id="KW-1185">Reference proteome</keyword>
<dbReference type="AlphaFoldDB" id="A0A9W7TJ48"/>
<organism evidence="1 2">
    <name type="scientific">Triplophysa rosa</name>
    <name type="common">Cave loach</name>
    <dbReference type="NCBI Taxonomy" id="992332"/>
    <lineage>
        <taxon>Eukaryota</taxon>
        <taxon>Metazoa</taxon>
        <taxon>Chordata</taxon>
        <taxon>Craniata</taxon>
        <taxon>Vertebrata</taxon>
        <taxon>Euteleostomi</taxon>
        <taxon>Actinopterygii</taxon>
        <taxon>Neopterygii</taxon>
        <taxon>Teleostei</taxon>
        <taxon>Ostariophysi</taxon>
        <taxon>Cypriniformes</taxon>
        <taxon>Nemacheilidae</taxon>
        <taxon>Triplophysa</taxon>
    </lineage>
</organism>
<evidence type="ECO:0000313" key="1">
    <source>
        <dbReference type="EMBL" id="KAI7798252.1"/>
    </source>
</evidence>
<reference evidence="1" key="1">
    <citation type="submission" date="2021-02" db="EMBL/GenBank/DDBJ databases">
        <title>Comparative genomics reveals that relaxation of natural selection precedes convergent phenotypic evolution of cavefish.</title>
        <authorList>
            <person name="Peng Z."/>
        </authorList>
    </citation>
    <scope>NUCLEOTIDE SEQUENCE</scope>
    <source>
        <tissue evidence="1">Muscle</tissue>
    </source>
</reference>
<name>A0A9W7TJ48_TRIRA</name>
<accession>A0A9W7TJ48</accession>
<dbReference type="Proteomes" id="UP001059041">
    <property type="component" value="Linkage Group LG17"/>
</dbReference>
<sequence>MDFNANLRREASGELTFKPSPEAAALATAYWKNPTPGRSWPVARVKEEVVAAAGGDTGDRNLVLSERALQFGQYRGKTFKWLCSNDVGYVAMVLASHQQERERGDRSTSAVMGNKDALLQYVALFPDVMEAIQERRVREGAGTPAQEDALLVSFGKYASQTFNQLYDSRDKEIKGTPGLALRWRLQKYIKIGDTDKLPPNLPGMAPQVNSLTPEPSLRGESWLSSTLLSVYAKDIMYGHGCQK</sequence>
<protein>
    <submittedName>
        <fullName evidence="1">Uncharacterized protein</fullName>
    </submittedName>
</protein>
<gene>
    <name evidence="1" type="ORF">IRJ41_022032</name>
</gene>
<comment type="caution">
    <text evidence="1">The sequence shown here is derived from an EMBL/GenBank/DDBJ whole genome shotgun (WGS) entry which is preliminary data.</text>
</comment>
<evidence type="ECO:0000313" key="2">
    <source>
        <dbReference type="Proteomes" id="UP001059041"/>
    </source>
</evidence>
<proteinExistence type="predicted"/>